<protein>
    <recommendedName>
        <fullName evidence="3">Metallo-beta-lactamase domain-containing protein</fullName>
    </recommendedName>
</protein>
<gene>
    <name evidence="4" type="ORF">QCA50_001473</name>
</gene>
<feature type="compositionally biased region" description="Low complexity" evidence="1">
    <location>
        <begin position="263"/>
        <end position="274"/>
    </location>
</feature>
<organism evidence="4 5">
    <name type="scientific">Cerrena zonata</name>
    <dbReference type="NCBI Taxonomy" id="2478898"/>
    <lineage>
        <taxon>Eukaryota</taxon>
        <taxon>Fungi</taxon>
        <taxon>Dikarya</taxon>
        <taxon>Basidiomycota</taxon>
        <taxon>Agaricomycotina</taxon>
        <taxon>Agaricomycetes</taxon>
        <taxon>Polyporales</taxon>
        <taxon>Cerrenaceae</taxon>
        <taxon>Cerrena</taxon>
    </lineage>
</organism>
<keyword evidence="5" id="KW-1185">Reference proteome</keyword>
<feature type="transmembrane region" description="Helical" evidence="2">
    <location>
        <begin position="324"/>
        <end position="344"/>
    </location>
</feature>
<evidence type="ECO:0000313" key="5">
    <source>
        <dbReference type="Proteomes" id="UP001385951"/>
    </source>
</evidence>
<feature type="region of interest" description="Disordered" evidence="1">
    <location>
        <begin position="211"/>
        <end position="274"/>
    </location>
</feature>
<feature type="domain" description="Metallo-beta-lactamase" evidence="3">
    <location>
        <begin position="80"/>
        <end position="201"/>
    </location>
</feature>
<reference evidence="4 5" key="1">
    <citation type="submission" date="2022-09" db="EMBL/GenBank/DDBJ databases">
        <authorList>
            <person name="Palmer J.M."/>
        </authorList>
    </citation>
    <scope>NUCLEOTIDE SEQUENCE [LARGE SCALE GENOMIC DNA]</scope>
    <source>
        <strain evidence="4 5">DSM 7382</strain>
    </source>
</reference>
<accession>A0AAW0GX84</accession>
<dbReference type="EMBL" id="JASBNA010000002">
    <property type="protein sequence ID" value="KAK7694291.1"/>
    <property type="molecule type" value="Genomic_DNA"/>
</dbReference>
<feature type="compositionally biased region" description="Low complexity" evidence="1">
    <location>
        <begin position="219"/>
        <end position="228"/>
    </location>
</feature>
<feature type="compositionally biased region" description="Polar residues" evidence="1">
    <location>
        <begin position="237"/>
        <end position="253"/>
    </location>
</feature>
<dbReference type="Proteomes" id="UP001385951">
    <property type="component" value="Unassembled WGS sequence"/>
</dbReference>
<evidence type="ECO:0000259" key="3">
    <source>
        <dbReference type="Pfam" id="PF12706"/>
    </source>
</evidence>
<dbReference type="Gene3D" id="3.60.15.10">
    <property type="entry name" value="Ribonuclease Z/Hydroxyacylglutathione hydrolase-like"/>
    <property type="match status" value="1"/>
</dbReference>
<sequence>MPVATHDHISFPNDDSVEVIFLGTGTSSGLPNVHCLTAPPEDEQCRTCLSTLQPEGKKNIRRNTSVAMRVRGNDGNKITVVIDVGKSFQAAALEWFPKHGLRRIDAVLITHAHADAMNGLDDLRGWTLRGAIQPYVDLYCSEATYKEVQRAFPYLVSKEYASGGGDVPEFKWHIIEDRVPFEIENTGVRIKPFSVHHGRVFSTAPPVGYEFMPSPPMGGSPTSTTSSTPNPPGSPIQHPTSLTTPAPSSQPLTTHDHSNCNHPPQSTTSTPRTSLNPSSLIYVSDSWSKKAYCIFRTYHLYLKTSGTIYCLRLLPHRMEPKSRLMIQMVFTSLMAFMVKMELMGSMGLMVFPILRSYLIAVPRFSSSIVFVFIPILPILDLGILFRSRDGSMLKRLTSRALDMKSRMTNISPSRKLSL</sequence>
<keyword evidence="2" id="KW-1133">Transmembrane helix</keyword>
<dbReference type="PANTHER" id="PTHR42663">
    <property type="entry name" value="HYDROLASE C777.06C-RELATED-RELATED"/>
    <property type="match status" value="1"/>
</dbReference>
<keyword evidence="2" id="KW-0472">Membrane</keyword>
<dbReference type="SUPFAM" id="SSF56281">
    <property type="entry name" value="Metallo-hydrolase/oxidoreductase"/>
    <property type="match status" value="1"/>
</dbReference>
<dbReference type="Pfam" id="PF12706">
    <property type="entry name" value="Lactamase_B_2"/>
    <property type="match status" value="1"/>
</dbReference>
<dbReference type="PANTHER" id="PTHR42663:SF6">
    <property type="entry name" value="HYDROLASE C777.06C-RELATED"/>
    <property type="match status" value="1"/>
</dbReference>
<dbReference type="InterPro" id="IPR001279">
    <property type="entry name" value="Metallo-B-lactamas"/>
</dbReference>
<keyword evidence="2" id="KW-0812">Transmembrane</keyword>
<evidence type="ECO:0000313" key="4">
    <source>
        <dbReference type="EMBL" id="KAK7694291.1"/>
    </source>
</evidence>
<comment type="caution">
    <text evidence="4">The sequence shown here is derived from an EMBL/GenBank/DDBJ whole genome shotgun (WGS) entry which is preliminary data.</text>
</comment>
<dbReference type="AlphaFoldDB" id="A0AAW0GX84"/>
<evidence type="ECO:0000256" key="1">
    <source>
        <dbReference type="SAM" id="MobiDB-lite"/>
    </source>
</evidence>
<evidence type="ECO:0000256" key="2">
    <source>
        <dbReference type="SAM" id="Phobius"/>
    </source>
</evidence>
<name>A0AAW0GX84_9APHY</name>
<proteinExistence type="predicted"/>
<feature type="transmembrane region" description="Helical" evidence="2">
    <location>
        <begin position="364"/>
        <end position="385"/>
    </location>
</feature>
<dbReference type="CDD" id="cd16279">
    <property type="entry name" value="metallo-hydrolase-like_MBL-fold"/>
    <property type="match status" value="1"/>
</dbReference>
<dbReference type="InterPro" id="IPR036866">
    <property type="entry name" value="RibonucZ/Hydroxyglut_hydro"/>
</dbReference>